<feature type="region of interest" description="Disordered" evidence="1">
    <location>
        <begin position="270"/>
        <end position="370"/>
    </location>
</feature>
<organism evidence="2 3">
    <name type="scientific">Catenulispora yoronensis</name>
    <dbReference type="NCBI Taxonomy" id="450799"/>
    <lineage>
        <taxon>Bacteria</taxon>
        <taxon>Bacillati</taxon>
        <taxon>Actinomycetota</taxon>
        <taxon>Actinomycetes</taxon>
        <taxon>Catenulisporales</taxon>
        <taxon>Catenulisporaceae</taxon>
        <taxon>Catenulispora</taxon>
    </lineage>
</organism>
<comment type="caution">
    <text evidence="2">The sequence shown here is derived from an EMBL/GenBank/DDBJ whole genome shotgun (WGS) entry which is preliminary data.</text>
</comment>
<feature type="compositionally biased region" description="Pro residues" evidence="1">
    <location>
        <begin position="160"/>
        <end position="169"/>
    </location>
</feature>
<protein>
    <submittedName>
        <fullName evidence="2">Uncharacterized protein</fullName>
    </submittedName>
</protein>
<gene>
    <name evidence="2" type="ORF">GCM10009839_64710</name>
</gene>
<evidence type="ECO:0000313" key="3">
    <source>
        <dbReference type="Proteomes" id="UP001500751"/>
    </source>
</evidence>
<reference evidence="2 3" key="1">
    <citation type="journal article" date="2019" name="Int. J. Syst. Evol. Microbiol.">
        <title>The Global Catalogue of Microorganisms (GCM) 10K type strain sequencing project: providing services to taxonomists for standard genome sequencing and annotation.</title>
        <authorList>
            <consortium name="The Broad Institute Genomics Platform"/>
            <consortium name="The Broad Institute Genome Sequencing Center for Infectious Disease"/>
            <person name="Wu L."/>
            <person name="Ma J."/>
        </authorList>
    </citation>
    <scope>NUCLEOTIDE SEQUENCE [LARGE SCALE GENOMIC DNA]</scope>
    <source>
        <strain evidence="2 3">JCM 16014</strain>
    </source>
</reference>
<name>A0ABN2V398_9ACTN</name>
<dbReference type="Proteomes" id="UP001500751">
    <property type="component" value="Unassembled WGS sequence"/>
</dbReference>
<dbReference type="RefSeq" id="WP_344669483.1">
    <property type="nucleotide sequence ID" value="NZ_BAAAQN010000047.1"/>
</dbReference>
<feature type="compositionally biased region" description="Basic and acidic residues" evidence="1">
    <location>
        <begin position="141"/>
        <end position="158"/>
    </location>
</feature>
<accession>A0ABN2V398</accession>
<proteinExistence type="predicted"/>
<dbReference type="EMBL" id="BAAAQN010000047">
    <property type="protein sequence ID" value="GAA2049691.1"/>
    <property type="molecule type" value="Genomic_DNA"/>
</dbReference>
<sequence>MRTTGSSQRALGRRRLGRHAAEALLDDPRDSGFEDLGRLLSAAAGPALPAELSGEDAARAGYAAHHSVSATSSKERRVFSKVLFTKAVTVKIAAAVCGFSVVGAATAAATNSLPHSWQQTAHSALGPIGVPAPKSTSQAGQDRDRDKDKKGSDADHATPHPGPTGPPSAKPSADQDGPGDQAGPGRDALDAAGAALLGDDGFRLCKAAENNDRDDRGADLTSAELQKLAKAAGIPDSELAQIKSRLDAQRTAAQKRMQDFCTRLAQAEKDLRQGRKPHFPIPAPHPGDGWPTTWPTLPSGPGLPTKLPSHLPTGLPSNAPTGLPSHLPTGLPTGWPSGWPVDPQSPDDPQNPIDPVHAPAASGSARAGQH</sequence>
<evidence type="ECO:0000256" key="1">
    <source>
        <dbReference type="SAM" id="MobiDB-lite"/>
    </source>
</evidence>
<keyword evidence="3" id="KW-1185">Reference proteome</keyword>
<feature type="region of interest" description="Disordered" evidence="1">
    <location>
        <begin position="124"/>
        <end position="194"/>
    </location>
</feature>
<evidence type="ECO:0000313" key="2">
    <source>
        <dbReference type="EMBL" id="GAA2049691.1"/>
    </source>
</evidence>
<feature type="compositionally biased region" description="Low complexity" evidence="1">
    <location>
        <begin position="170"/>
        <end position="194"/>
    </location>
</feature>